<feature type="transmembrane region" description="Helical" evidence="2">
    <location>
        <begin position="214"/>
        <end position="237"/>
    </location>
</feature>
<evidence type="ECO:0000256" key="1">
    <source>
        <dbReference type="SAM" id="MobiDB-lite"/>
    </source>
</evidence>
<proteinExistence type="predicted"/>
<dbReference type="EMBL" id="CAJSLV010000077">
    <property type="protein sequence ID" value="CAG6396778.1"/>
    <property type="molecule type" value="Genomic_DNA"/>
</dbReference>
<accession>A0A9W4E9Z5</accession>
<keyword evidence="2" id="KW-0812">Transmembrane</keyword>
<sequence>MTNTPGWASPGSSDSQEPDGGDSPQDTPSNASTAPADEDGATDSGHSAPAAQDDAPPVPPVSGVWSQRQPPPGPWQHTPSGVGPQAAARPSEPSDAPAPAPEGDDAPTPPAPAPSDDRSPSAGTVPTEAPAPTPPATGHSGGWGQQWAPPAPPASPQHGGPRWGPTAAGYGAAQPPYATKPAAPQPGVIPLRPLDAGEILQGAVSTLRLHWRAAMLLAFVVGLLTESVNALISGLLIDDTRIDDLNRESDPSVHDILHALSGSVGASVLVILTSMIGVILTAGLLTVVISRAVLGRPTTVRSVWQDVRPRLGQLIGLALLLPLGLCAIIAVPAAPGLLIALAGGESGGASLASLGLICGVVVSIWQWNLWSLTAPALMLEKQGLQAALKRSMKLVNGSWWRVLGVQLLMLLIAAVASLVIQVPFALIADAVGGDSGSSLFSASTDSSWTTIIILAIGGVISSTLTLPISAGAVSLLYVDQRIRREALDVDLGRAAKVPGYEAPATVGAER</sequence>
<dbReference type="Proteomes" id="UP001152519">
    <property type="component" value="Unassembled WGS sequence"/>
</dbReference>
<feature type="transmembrane region" description="Helical" evidence="2">
    <location>
        <begin position="448"/>
        <end position="478"/>
    </location>
</feature>
<feature type="compositionally biased region" description="Low complexity" evidence="1">
    <location>
        <begin position="156"/>
        <end position="179"/>
    </location>
</feature>
<name>A0A9W4E9Z5_9ACTN</name>
<comment type="caution">
    <text evidence="3">The sequence shown here is derived from an EMBL/GenBank/DDBJ whole genome shotgun (WGS) entry which is preliminary data.</text>
</comment>
<feature type="compositionally biased region" description="Polar residues" evidence="1">
    <location>
        <begin position="1"/>
        <end position="15"/>
    </location>
</feature>
<feature type="transmembrane region" description="Helical" evidence="2">
    <location>
        <begin position="268"/>
        <end position="294"/>
    </location>
</feature>
<keyword evidence="2" id="KW-0472">Membrane</keyword>
<evidence type="ECO:0008006" key="5">
    <source>
        <dbReference type="Google" id="ProtNLM"/>
    </source>
</evidence>
<evidence type="ECO:0000256" key="2">
    <source>
        <dbReference type="SAM" id="Phobius"/>
    </source>
</evidence>
<dbReference type="RefSeq" id="WP_274037348.1">
    <property type="nucleotide sequence ID" value="NZ_CAJSLV010000077.1"/>
</dbReference>
<feature type="compositionally biased region" description="Polar residues" evidence="1">
    <location>
        <begin position="24"/>
        <end position="33"/>
    </location>
</feature>
<dbReference type="PANTHER" id="PTHR33133:SF1">
    <property type="entry name" value="EXPRESSED PROTEIN-RELATED"/>
    <property type="match status" value="1"/>
</dbReference>
<evidence type="ECO:0000313" key="4">
    <source>
        <dbReference type="Proteomes" id="UP001152519"/>
    </source>
</evidence>
<protein>
    <recommendedName>
        <fullName evidence="5">Glycerophosphoryl diester phosphodiesterase membrane domain-containing protein</fullName>
    </recommendedName>
</protein>
<keyword evidence="4" id="KW-1185">Reference proteome</keyword>
<dbReference type="AlphaFoldDB" id="A0A9W4E9Z5"/>
<feature type="transmembrane region" description="Helical" evidence="2">
    <location>
        <begin position="354"/>
        <end position="379"/>
    </location>
</feature>
<keyword evidence="2" id="KW-1133">Transmembrane helix</keyword>
<feature type="transmembrane region" description="Helical" evidence="2">
    <location>
        <begin position="400"/>
        <end position="428"/>
    </location>
</feature>
<reference evidence="3" key="1">
    <citation type="submission" date="2021-05" db="EMBL/GenBank/DDBJ databases">
        <authorList>
            <person name="Arsene-Ploetze F."/>
        </authorList>
    </citation>
    <scope>NUCLEOTIDE SEQUENCE</scope>
    <source>
        <strain evidence="3">DSM 42138</strain>
    </source>
</reference>
<feature type="compositionally biased region" description="Low complexity" evidence="1">
    <location>
        <begin position="86"/>
        <end position="97"/>
    </location>
</feature>
<dbReference type="PANTHER" id="PTHR33133">
    <property type="entry name" value="OS08G0107100 PROTEIN-RELATED"/>
    <property type="match status" value="1"/>
</dbReference>
<feature type="region of interest" description="Disordered" evidence="1">
    <location>
        <begin position="1"/>
        <end position="184"/>
    </location>
</feature>
<gene>
    <name evidence="3" type="ORF">SCOCK_460037</name>
</gene>
<feature type="transmembrane region" description="Helical" evidence="2">
    <location>
        <begin position="314"/>
        <end position="342"/>
    </location>
</feature>
<organism evidence="3 4">
    <name type="scientific">Actinacidiphila cocklensis</name>
    <dbReference type="NCBI Taxonomy" id="887465"/>
    <lineage>
        <taxon>Bacteria</taxon>
        <taxon>Bacillati</taxon>
        <taxon>Actinomycetota</taxon>
        <taxon>Actinomycetes</taxon>
        <taxon>Kitasatosporales</taxon>
        <taxon>Streptomycetaceae</taxon>
        <taxon>Actinacidiphila</taxon>
    </lineage>
</organism>
<evidence type="ECO:0000313" key="3">
    <source>
        <dbReference type="EMBL" id="CAG6396778.1"/>
    </source>
</evidence>